<protein>
    <submittedName>
        <fullName evidence="5">ABC transporter</fullName>
    </submittedName>
</protein>
<sequence>MGLEDVADQPVSSFSKGMKMRLNLCRAFLNKPELLFLDEPTSGLDPANRQKVKKLIREKKDQGQTVFITTHDMLAADELCDRIAFIVNGKIEIIDSPRNLKLKYGTNKLKITYYSNSKLFEENFDLKGLGDNQKFIGLLKENKIETIHSQEANLEDVFIQVTGRNLR</sequence>
<dbReference type="GO" id="GO:0005524">
    <property type="term" value="F:ATP binding"/>
    <property type="evidence" value="ECO:0007669"/>
    <property type="project" value="UniProtKB-KW"/>
</dbReference>
<dbReference type="SUPFAM" id="SSF52540">
    <property type="entry name" value="P-loop containing nucleoside triphosphate hydrolases"/>
    <property type="match status" value="1"/>
</dbReference>
<reference evidence="5 6" key="1">
    <citation type="submission" date="2016-10" db="EMBL/GenBank/DDBJ databases">
        <authorList>
            <person name="de Groot N.N."/>
        </authorList>
    </citation>
    <scope>NUCLEOTIDE SEQUENCE [LARGE SCALE GENOMIC DNA]</scope>
    <source>
        <strain evidence="5 6">WG7</strain>
    </source>
</reference>
<dbReference type="Gene3D" id="3.40.50.300">
    <property type="entry name" value="P-loop containing nucleotide triphosphate hydrolases"/>
    <property type="match status" value="1"/>
</dbReference>
<dbReference type="InterPro" id="IPR003439">
    <property type="entry name" value="ABC_transporter-like_ATP-bd"/>
</dbReference>
<dbReference type="PANTHER" id="PTHR42711">
    <property type="entry name" value="ABC TRANSPORTER ATP-BINDING PROTEIN"/>
    <property type="match status" value="1"/>
</dbReference>
<proteinExistence type="predicted"/>
<dbReference type="AlphaFoldDB" id="A0A1G8PFW7"/>
<gene>
    <name evidence="5" type="ORF">SAMN04515654_11948</name>
</gene>
<evidence type="ECO:0000256" key="2">
    <source>
        <dbReference type="ARBA" id="ARBA00022741"/>
    </source>
</evidence>
<dbReference type="EMBL" id="FNEH01000019">
    <property type="protein sequence ID" value="SDI91414.1"/>
    <property type="molecule type" value="Genomic_DNA"/>
</dbReference>
<keyword evidence="2" id="KW-0547">Nucleotide-binding</keyword>
<evidence type="ECO:0000256" key="1">
    <source>
        <dbReference type="ARBA" id="ARBA00022448"/>
    </source>
</evidence>
<accession>A0A1G8PFW7</accession>
<keyword evidence="3" id="KW-0067">ATP-binding</keyword>
<dbReference type="Proteomes" id="UP000198945">
    <property type="component" value="Unassembled WGS sequence"/>
</dbReference>
<feature type="domain" description="ABC transporter" evidence="4">
    <location>
        <begin position="2"/>
        <end position="42"/>
    </location>
</feature>
<dbReference type="PANTHER" id="PTHR42711:SF18">
    <property type="entry name" value="ABC TRANSPORTER, ATP-BINDING PROTEIN"/>
    <property type="match status" value="1"/>
</dbReference>
<organism evidence="5 6">
    <name type="scientific">Halanaerobium congolense</name>
    <dbReference type="NCBI Taxonomy" id="54121"/>
    <lineage>
        <taxon>Bacteria</taxon>
        <taxon>Bacillati</taxon>
        <taxon>Bacillota</taxon>
        <taxon>Clostridia</taxon>
        <taxon>Halanaerobiales</taxon>
        <taxon>Halanaerobiaceae</taxon>
        <taxon>Halanaerobium</taxon>
    </lineage>
</organism>
<keyword evidence="1" id="KW-0813">Transport</keyword>
<dbReference type="InterPro" id="IPR027417">
    <property type="entry name" value="P-loop_NTPase"/>
</dbReference>
<dbReference type="InterPro" id="IPR050763">
    <property type="entry name" value="ABC_transporter_ATP-binding"/>
</dbReference>
<evidence type="ECO:0000259" key="4">
    <source>
        <dbReference type="Pfam" id="PF00005"/>
    </source>
</evidence>
<name>A0A1G8PFW7_9FIRM</name>
<evidence type="ECO:0000313" key="5">
    <source>
        <dbReference type="EMBL" id="SDI91414.1"/>
    </source>
</evidence>
<dbReference type="Pfam" id="PF00005">
    <property type="entry name" value="ABC_tran"/>
    <property type="match status" value="1"/>
</dbReference>
<evidence type="ECO:0000256" key="3">
    <source>
        <dbReference type="ARBA" id="ARBA00022840"/>
    </source>
</evidence>
<evidence type="ECO:0000313" key="6">
    <source>
        <dbReference type="Proteomes" id="UP000198945"/>
    </source>
</evidence>
<dbReference type="GO" id="GO:0016887">
    <property type="term" value="F:ATP hydrolysis activity"/>
    <property type="evidence" value="ECO:0007669"/>
    <property type="project" value="InterPro"/>
</dbReference>